<keyword evidence="3" id="KW-1185">Reference proteome</keyword>
<dbReference type="EMBL" id="JAFBDZ010000006">
    <property type="protein sequence ID" value="MBM7587989.1"/>
    <property type="molecule type" value="Genomic_DNA"/>
</dbReference>
<name>A0ABS2NJQ4_9BACI</name>
<keyword evidence="1" id="KW-1133">Transmembrane helix</keyword>
<protein>
    <recommendedName>
        <fullName evidence="4">DUF3574 domain-containing protein</fullName>
    </recommendedName>
</protein>
<comment type="caution">
    <text evidence="2">The sequence shown here is derived from an EMBL/GenBank/DDBJ whole genome shotgun (WGS) entry which is preliminary data.</text>
</comment>
<keyword evidence="1" id="KW-0812">Transmembrane</keyword>
<gene>
    <name evidence="2" type="ORF">JOC86_004564</name>
</gene>
<evidence type="ECO:0000313" key="3">
    <source>
        <dbReference type="Proteomes" id="UP001646157"/>
    </source>
</evidence>
<evidence type="ECO:0000313" key="2">
    <source>
        <dbReference type="EMBL" id="MBM7587989.1"/>
    </source>
</evidence>
<evidence type="ECO:0008006" key="4">
    <source>
        <dbReference type="Google" id="ProtNLM"/>
    </source>
</evidence>
<keyword evidence="1" id="KW-0472">Membrane</keyword>
<evidence type="ECO:0000256" key="1">
    <source>
        <dbReference type="SAM" id="Phobius"/>
    </source>
</evidence>
<sequence length="151" mass="17330">MKTKKIFYWMIPILIIVFLGSPFYAADQKEASEVKQTSPLKGQFYLEETVKIYVPSTYDMDEPIDNTPYVNETLAKFSEMFGGATAIDGTGSWLSDDNELVKEKVTIVYSFAEDLNKKNLKEVVNYARYLKKEMKQSSVSIEVNGKMFFIE</sequence>
<reference evidence="2 3" key="1">
    <citation type="submission" date="2021-01" db="EMBL/GenBank/DDBJ databases">
        <title>Genomic Encyclopedia of Type Strains, Phase IV (KMG-IV): sequencing the most valuable type-strain genomes for metagenomic binning, comparative biology and taxonomic classification.</title>
        <authorList>
            <person name="Goeker M."/>
        </authorList>
    </citation>
    <scope>NUCLEOTIDE SEQUENCE [LARGE SCALE GENOMIC DNA]</scope>
    <source>
        <strain evidence="2 3">DSM 24834</strain>
    </source>
</reference>
<proteinExistence type="predicted"/>
<feature type="transmembrane region" description="Helical" evidence="1">
    <location>
        <begin position="6"/>
        <end position="26"/>
    </location>
</feature>
<dbReference type="Proteomes" id="UP001646157">
    <property type="component" value="Unassembled WGS sequence"/>
</dbReference>
<organism evidence="2 3">
    <name type="scientific">Rossellomorea pakistanensis</name>
    <dbReference type="NCBI Taxonomy" id="992288"/>
    <lineage>
        <taxon>Bacteria</taxon>
        <taxon>Bacillati</taxon>
        <taxon>Bacillota</taxon>
        <taxon>Bacilli</taxon>
        <taxon>Bacillales</taxon>
        <taxon>Bacillaceae</taxon>
        <taxon>Rossellomorea</taxon>
    </lineage>
</organism>
<accession>A0ABS2NJQ4</accession>